<feature type="transmembrane region" description="Helical" evidence="2">
    <location>
        <begin position="183"/>
        <end position="206"/>
    </location>
</feature>
<evidence type="ECO:0000313" key="3">
    <source>
        <dbReference type="EMBL" id="KAK0743532.1"/>
    </source>
</evidence>
<organism evidence="3 4">
    <name type="scientific">Schizothecium vesticola</name>
    <dbReference type="NCBI Taxonomy" id="314040"/>
    <lineage>
        <taxon>Eukaryota</taxon>
        <taxon>Fungi</taxon>
        <taxon>Dikarya</taxon>
        <taxon>Ascomycota</taxon>
        <taxon>Pezizomycotina</taxon>
        <taxon>Sordariomycetes</taxon>
        <taxon>Sordariomycetidae</taxon>
        <taxon>Sordariales</taxon>
        <taxon>Schizotheciaceae</taxon>
        <taxon>Schizothecium</taxon>
    </lineage>
</organism>
<dbReference type="PANTHER" id="PTHR28019:SF2">
    <property type="entry name" value="CELL MEMBRANE PROTEIN YLR413W-RELATED"/>
    <property type="match status" value="1"/>
</dbReference>
<protein>
    <recommendedName>
        <fullName evidence="5">SUR7/PalI family-domain-containing protein</fullName>
    </recommendedName>
</protein>
<dbReference type="EMBL" id="JAUKUD010000005">
    <property type="protein sequence ID" value="KAK0743532.1"/>
    <property type="molecule type" value="Genomic_DNA"/>
</dbReference>
<feature type="transmembrane region" description="Helical" evidence="2">
    <location>
        <begin position="20"/>
        <end position="41"/>
    </location>
</feature>
<feature type="compositionally biased region" description="Basic and acidic residues" evidence="1">
    <location>
        <begin position="463"/>
        <end position="475"/>
    </location>
</feature>
<sequence length="475" mass="50610">MPPPMPTMKRQRPELRGTIAPAFFSFLACGLVLLIILAGVINHSLSQIHFLKIDISKLNVPAKLDGSTFLKDLTSSTGVDFVGESATTATLGLAETYTSSLLTACGRFANGNVQCSPANLAYYFNPVRVLHLDSTSLEGTYTPELKDAIDASARITRFLVYGYIASALLAFLAPLVAMATSSFAAAISSIATILLLAVSIAGLVMFNRLSGAFNSNFNDEGMFSSVAAVPSALSFAAFALSLLATSALISRAQARSVAERRRQTAVYNVGVSEPFVSGKESPPPGIGSRDATKPGLWGRVQTFRQHKYIQLDKQSALALPGQRSPGMSPGARLLNPSEGERTPGLPTDRLRPDDDEDDSWVGRDDYVGSRAGSDAGRNDDPPVPMITIGGNKATLDKNLAYEPYSSTTKKEPAEETATAYDPYRGSSDLGERAPYTDKDAGERWKLSATGGPMADIPYSDVDTSYKGEKGGEPKP</sequence>
<dbReference type="GO" id="GO:0031505">
    <property type="term" value="P:fungal-type cell wall organization"/>
    <property type="evidence" value="ECO:0007669"/>
    <property type="project" value="TreeGrafter"/>
</dbReference>
<dbReference type="GO" id="GO:0005886">
    <property type="term" value="C:plasma membrane"/>
    <property type="evidence" value="ECO:0007669"/>
    <property type="project" value="InterPro"/>
</dbReference>
<name>A0AA40EQA1_9PEZI</name>
<evidence type="ECO:0000313" key="4">
    <source>
        <dbReference type="Proteomes" id="UP001172155"/>
    </source>
</evidence>
<keyword evidence="4" id="KW-1185">Reference proteome</keyword>
<evidence type="ECO:0008006" key="5">
    <source>
        <dbReference type="Google" id="ProtNLM"/>
    </source>
</evidence>
<comment type="caution">
    <text evidence="3">The sequence shown here is derived from an EMBL/GenBank/DDBJ whole genome shotgun (WGS) entry which is preliminary data.</text>
</comment>
<dbReference type="GO" id="GO:0051285">
    <property type="term" value="C:cell cortex of cell tip"/>
    <property type="evidence" value="ECO:0007669"/>
    <property type="project" value="TreeGrafter"/>
</dbReference>
<evidence type="ECO:0000256" key="2">
    <source>
        <dbReference type="SAM" id="Phobius"/>
    </source>
</evidence>
<evidence type="ECO:0000256" key="1">
    <source>
        <dbReference type="SAM" id="MobiDB-lite"/>
    </source>
</evidence>
<proteinExistence type="predicted"/>
<keyword evidence="2" id="KW-1133">Transmembrane helix</keyword>
<feature type="compositionally biased region" description="Basic and acidic residues" evidence="1">
    <location>
        <begin position="429"/>
        <end position="445"/>
    </location>
</feature>
<reference evidence="3" key="1">
    <citation type="submission" date="2023-06" db="EMBL/GenBank/DDBJ databases">
        <title>Genome-scale phylogeny and comparative genomics of the fungal order Sordariales.</title>
        <authorList>
            <consortium name="Lawrence Berkeley National Laboratory"/>
            <person name="Hensen N."/>
            <person name="Bonometti L."/>
            <person name="Westerberg I."/>
            <person name="Brannstrom I.O."/>
            <person name="Guillou S."/>
            <person name="Cros-Aarteil S."/>
            <person name="Calhoun S."/>
            <person name="Haridas S."/>
            <person name="Kuo A."/>
            <person name="Mondo S."/>
            <person name="Pangilinan J."/>
            <person name="Riley R."/>
            <person name="LaButti K."/>
            <person name="Andreopoulos B."/>
            <person name="Lipzen A."/>
            <person name="Chen C."/>
            <person name="Yanf M."/>
            <person name="Daum C."/>
            <person name="Ng V."/>
            <person name="Clum A."/>
            <person name="Steindorff A."/>
            <person name="Ohm R."/>
            <person name="Martin F."/>
            <person name="Silar P."/>
            <person name="Natvig D."/>
            <person name="Lalanne C."/>
            <person name="Gautier V."/>
            <person name="Ament-velasquez S.L."/>
            <person name="Kruys A."/>
            <person name="Hutchinson M.I."/>
            <person name="Powell A.J."/>
            <person name="Barry K."/>
            <person name="Miller A.N."/>
            <person name="Grigoriev I.V."/>
            <person name="Debuchy R."/>
            <person name="Gladieux P."/>
            <person name="Thoren M.H."/>
            <person name="Johannesson H."/>
        </authorList>
    </citation>
    <scope>NUCLEOTIDE SEQUENCE</scope>
    <source>
        <strain evidence="3">SMH3187-1</strain>
    </source>
</reference>
<dbReference type="InterPro" id="IPR052413">
    <property type="entry name" value="SUR7_domain"/>
</dbReference>
<dbReference type="Pfam" id="PF06687">
    <property type="entry name" value="SUR7"/>
    <property type="match status" value="1"/>
</dbReference>
<accession>A0AA40EQA1</accession>
<feature type="transmembrane region" description="Helical" evidence="2">
    <location>
        <begin position="227"/>
        <end position="249"/>
    </location>
</feature>
<dbReference type="AlphaFoldDB" id="A0AA40EQA1"/>
<feature type="transmembrane region" description="Helical" evidence="2">
    <location>
        <begin position="158"/>
        <end position="177"/>
    </location>
</feature>
<gene>
    <name evidence="3" type="ORF">B0T18DRAFT_430790</name>
</gene>
<keyword evidence="2" id="KW-0812">Transmembrane</keyword>
<dbReference type="InterPro" id="IPR009571">
    <property type="entry name" value="SUR7/Rim9-like_fungi"/>
</dbReference>
<dbReference type="PANTHER" id="PTHR28019">
    <property type="entry name" value="CELL MEMBRANE PROTEIN YLR413W-RELATED"/>
    <property type="match status" value="1"/>
</dbReference>
<feature type="region of interest" description="Disordered" evidence="1">
    <location>
        <begin position="273"/>
        <end position="294"/>
    </location>
</feature>
<feature type="region of interest" description="Disordered" evidence="1">
    <location>
        <begin position="317"/>
        <end position="391"/>
    </location>
</feature>
<dbReference type="Proteomes" id="UP001172155">
    <property type="component" value="Unassembled WGS sequence"/>
</dbReference>
<keyword evidence="2" id="KW-0472">Membrane</keyword>
<feature type="region of interest" description="Disordered" evidence="1">
    <location>
        <begin position="404"/>
        <end position="475"/>
    </location>
</feature>